<reference evidence="4" key="1">
    <citation type="submission" date="2021-03" db="EMBL/GenBank/DDBJ databases">
        <authorList>
            <person name="Jaffe A."/>
        </authorList>
    </citation>
    <scope>NUCLEOTIDE SEQUENCE</scope>
    <source>
        <strain evidence="4">RIFCSPHIGHO2_01_FULL_AR10_44_11</strain>
    </source>
</reference>
<dbReference type="SUPFAM" id="SSF54631">
    <property type="entry name" value="CBS-domain pair"/>
    <property type="match status" value="2"/>
</dbReference>
<dbReference type="PANTHER" id="PTHR43080:SF2">
    <property type="entry name" value="CBS DOMAIN-CONTAINING PROTEIN"/>
    <property type="match status" value="1"/>
</dbReference>
<protein>
    <submittedName>
        <fullName evidence="4">CBS domain-containing protein</fullName>
    </submittedName>
</protein>
<evidence type="ECO:0000313" key="4">
    <source>
        <dbReference type="EMBL" id="MBS3057401.1"/>
    </source>
</evidence>
<evidence type="ECO:0000256" key="2">
    <source>
        <dbReference type="PROSITE-ProRule" id="PRU00703"/>
    </source>
</evidence>
<proteinExistence type="predicted"/>
<evidence type="ECO:0000313" key="5">
    <source>
        <dbReference type="Proteomes" id="UP000677687"/>
    </source>
</evidence>
<sequence length="388" mass="43235">MAFNDNITAANLMKNNFINLSEDAPISKLIGKMKESKAEGAVVSDGTYCGIVTKRKLFKTKIDVAKMKIQKVIEKCPALSEADGIERIVQLMLNSETRILPVQRAGKIIGVVHALDVINELRAVNEMANMQAQQIATLNPIVLAEKDTIAKAMHIMRTKDIGRIPITDAKGRLSGILSFRDIVEKYLLKPVSRKGSSVSRGRSASSSFSPEHASMLNLPIADEMSDVVVTAGKKDSLSRIIQLMQQHSLPDIVLVENDRPVGIITIRDLLKQAAAQKQEKRNIQFISMPKIDEIDLGLLQRSVTETYDKLQRLVQNILALNIQFKKYSAQFGRIKYEVHAHFSAPGLTLVATDADWNLLSAVQGAMRKLEKEALGKSKWSYKKKTYRR</sequence>
<dbReference type="CDD" id="cd02205">
    <property type="entry name" value="CBS_pair_SF"/>
    <property type="match status" value="1"/>
</dbReference>
<dbReference type="InterPro" id="IPR051257">
    <property type="entry name" value="Diverse_CBS-Domain"/>
</dbReference>
<evidence type="ECO:0000259" key="3">
    <source>
        <dbReference type="PROSITE" id="PS51371"/>
    </source>
</evidence>
<dbReference type="SUPFAM" id="SSF69754">
    <property type="entry name" value="Ribosome binding protein Y (YfiA homologue)"/>
    <property type="match status" value="1"/>
</dbReference>
<gene>
    <name evidence="4" type="ORF">J4415_02125</name>
</gene>
<keyword evidence="1 2" id="KW-0129">CBS domain</keyword>
<reference evidence="4" key="2">
    <citation type="submission" date="2021-05" db="EMBL/GenBank/DDBJ databases">
        <title>Protein family content uncovers lineage relationships and bacterial pathway maintenance mechanisms in DPANN archaea.</title>
        <authorList>
            <person name="Castelle C.J."/>
            <person name="Meheust R."/>
            <person name="Jaffe A.L."/>
            <person name="Seitz K."/>
            <person name="Gong X."/>
            <person name="Baker B.J."/>
            <person name="Banfield J.F."/>
        </authorList>
    </citation>
    <scope>NUCLEOTIDE SEQUENCE</scope>
    <source>
        <strain evidence="4">RIFCSPHIGHO2_01_FULL_AR10_44_11</strain>
    </source>
</reference>
<dbReference type="InterPro" id="IPR036567">
    <property type="entry name" value="RHF-like"/>
</dbReference>
<comment type="caution">
    <text evidence="4">The sequence shown here is derived from an EMBL/GenBank/DDBJ whole genome shotgun (WGS) entry which is preliminary data.</text>
</comment>
<dbReference type="PROSITE" id="PS51371">
    <property type="entry name" value="CBS"/>
    <property type="match status" value="2"/>
</dbReference>
<dbReference type="InterPro" id="IPR000644">
    <property type="entry name" value="CBS_dom"/>
</dbReference>
<dbReference type="SMART" id="SM00116">
    <property type="entry name" value="CBS"/>
    <property type="match status" value="4"/>
</dbReference>
<organism evidence="4 5">
    <name type="scientific">Candidatus Iainarchaeum sp</name>
    <dbReference type="NCBI Taxonomy" id="3101447"/>
    <lineage>
        <taxon>Archaea</taxon>
        <taxon>Candidatus Iainarchaeota</taxon>
        <taxon>Candidatus Iainarchaeia</taxon>
        <taxon>Candidatus Iainarchaeales</taxon>
        <taxon>Candidatus Iainarchaeaceae</taxon>
        <taxon>Candidatus Iainarchaeum</taxon>
    </lineage>
</organism>
<accession>A0A8T4KSR7</accession>
<feature type="domain" description="CBS" evidence="3">
    <location>
        <begin position="135"/>
        <end position="193"/>
    </location>
</feature>
<dbReference type="Gene3D" id="3.30.160.100">
    <property type="entry name" value="Ribosome hibernation promotion factor-like"/>
    <property type="match status" value="1"/>
</dbReference>
<feature type="domain" description="CBS" evidence="3">
    <location>
        <begin position="224"/>
        <end position="279"/>
    </location>
</feature>
<dbReference type="AlphaFoldDB" id="A0A8T4KSR7"/>
<dbReference type="PANTHER" id="PTHR43080">
    <property type="entry name" value="CBS DOMAIN-CONTAINING PROTEIN CBSX3, MITOCHONDRIAL"/>
    <property type="match status" value="1"/>
</dbReference>
<dbReference type="InterPro" id="IPR046342">
    <property type="entry name" value="CBS_dom_sf"/>
</dbReference>
<dbReference type="Proteomes" id="UP000677687">
    <property type="component" value="Unassembled WGS sequence"/>
</dbReference>
<dbReference type="EMBL" id="JAGVWD010000030">
    <property type="protein sequence ID" value="MBS3057401.1"/>
    <property type="molecule type" value="Genomic_DNA"/>
</dbReference>
<name>A0A8T4KSR7_9ARCH</name>
<dbReference type="Pfam" id="PF00571">
    <property type="entry name" value="CBS"/>
    <property type="match status" value="4"/>
</dbReference>
<evidence type="ECO:0000256" key="1">
    <source>
        <dbReference type="ARBA" id="ARBA00023122"/>
    </source>
</evidence>
<dbReference type="Gene3D" id="3.10.580.10">
    <property type="entry name" value="CBS-domain"/>
    <property type="match status" value="2"/>
</dbReference>